<proteinExistence type="predicted"/>
<keyword evidence="3" id="KW-1185">Reference proteome</keyword>
<dbReference type="AlphaFoldDB" id="A0A9K3Q614"/>
<reference evidence="2" key="2">
    <citation type="submission" date="2021-04" db="EMBL/GenBank/DDBJ databases">
        <authorList>
            <person name="Podell S."/>
        </authorList>
    </citation>
    <scope>NUCLEOTIDE SEQUENCE</scope>
    <source>
        <strain evidence="2">Hildebrandi</strain>
    </source>
</reference>
<comment type="caution">
    <text evidence="2">The sequence shown here is derived from an EMBL/GenBank/DDBJ whole genome shotgun (WGS) entry which is preliminary data.</text>
</comment>
<evidence type="ECO:0000256" key="1">
    <source>
        <dbReference type="SAM" id="MobiDB-lite"/>
    </source>
</evidence>
<feature type="region of interest" description="Disordered" evidence="1">
    <location>
        <begin position="101"/>
        <end position="157"/>
    </location>
</feature>
<protein>
    <submittedName>
        <fullName evidence="2">Uncharacterized protein</fullName>
    </submittedName>
</protein>
<dbReference type="EMBL" id="JAGRRH010000003">
    <property type="protein sequence ID" value="KAG7372747.1"/>
    <property type="molecule type" value="Genomic_DNA"/>
</dbReference>
<dbReference type="Proteomes" id="UP000693970">
    <property type="component" value="Unassembled WGS sequence"/>
</dbReference>
<evidence type="ECO:0000313" key="2">
    <source>
        <dbReference type="EMBL" id="KAG7372747.1"/>
    </source>
</evidence>
<evidence type="ECO:0000313" key="3">
    <source>
        <dbReference type="Proteomes" id="UP000693970"/>
    </source>
</evidence>
<feature type="compositionally biased region" description="Low complexity" evidence="1">
    <location>
        <begin position="101"/>
        <end position="139"/>
    </location>
</feature>
<accession>A0A9K3Q614</accession>
<name>A0A9K3Q614_9STRA</name>
<gene>
    <name evidence="2" type="ORF">IV203_018890</name>
</gene>
<sequence length="157" mass="17064">MNSFSERPSRRAKMTIEYPTESSISSSIHSGVTSSAGMITPTRINSMLCAMDEEDDEALLLTRQGYAPPAFSLDAIVRSPLYVTPPQTPFPIDFGESSMVDAPLSLDRSPSDDSQQSAMSMASATSCTTTVPRTVATPTKSSRTGRPTHRRTETFFM</sequence>
<reference evidence="2" key="1">
    <citation type="journal article" date="2021" name="Sci. Rep.">
        <title>Diploid genomic architecture of Nitzschia inconspicua, an elite biomass production diatom.</title>
        <authorList>
            <person name="Oliver A."/>
            <person name="Podell S."/>
            <person name="Pinowska A."/>
            <person name="Traller J.C."/>
            <person name="Smith S.R."/>
            <person name="McClure R."/>
            <person name="Beliaev A."/>
            <person name="Bohutskyi P."/>
            <person name="Hill E.A."/>
            <person name="Rabines A."/>
            <person name="Zheng H."/>
            <person name="Allen L.Z."/>
            <person name="Kuo A."/>
            <person name="Grigoriev I.V."/>
            <person name="Allen A.E."/>
            <person name="Hazlebeck D."/>
            <person name="Allen E.E."/>
        </authorList>
    </citation>
    <scope>NUCLEOTIDE SEQUENCE</scope>
    <source>
        <strain evidence="2">Hildebrandi</strain>
    </source>
</reference>
<organism evidence="2 3">
    <name type="scientific">Nitzschia inconspicua</name>
    <dbReference type="NCBI Taxonomy" id="303405"/>
    <lineage>
        <taxon>Eukaryota</taxon>
        <taxon>Sar</taxon>
        <taxon>Stramenopiles</taxon>
        <taxon>Ochrophyta</taxon>
        <taxon>Bacillariophyta</taxon>
        <taxon>Bacillariophyceae</taxon>
        <taxon>Bacillariophycidae</taxon>
        <taxon>Bacillariales</taxon>
        <taxon>Bacillariaceae</taxon>
        <taxon>Nitzschia</taxon>
    </lineage>
</organism>